<protein>
    <submittedName>
        <fullName evidence="1">Uncharacterized protein</fullName>
    </submittedName>
</protein>
<keyword evidence="2" id="KW-1185">Reference proteome</keyword>
<name>A0AAU9PS39_9ASTR</name>
<organism evidence="1 2">
    <name type="scientific">Lactuca virosa</name>
    <dbReference type="NCBI Taxonomy" id="75947"/>
    <lineage>
        <taxon>Eukaryota</taxon>
        <taxon>Viridiplantae</taxon>
        <taxon>Streptophyta</taxon>
        <taxon>Embryophyta</taxon>
        <taxon>Tracheophyta</taxon>
        <taxon>Spermatophyta</taxon>
        <taxon>Magnoliopsida</taxon>
        <taxon>eudicotyledons</taxon>
        <taxon>Gunneridae</taxon>
        <taxon>Pentapetalae</taxon>
        <taxon>asterids</taxon>
        <taxon>campanulids</taxon>
        <taxon>Asterales</taxon>
        <taxon>Asteraceae</taxon>
        <taxon>Cichorioideae</taxon>
        <taxon>Cichorieae</taxon>
        <taxon>Lactucinae</taxon>
        <taxon>Lactuca</taxon>
    </lineage>
</organism>
<evidence type="ECO:0000313" key="1">
    <source>
        <dbReference type="EMBL" id="CAH1453029.1"/>
    </source>
</evidence>
<dbReference type="AlphaFoldDB" id="A0AAU9PS39"/>
<accession>A0AAU9PS39</accession>
<proteinExistence type="predicted"/>
<gene>
    <name evidence="1" type="ORF">LVIROSA_LOCUS38307</name>
</gene>
<comment type="caution">
    <text evidence="1">The sequence shown here is derived from an EMBL/GenBank/DDBJ whole genome shotgun (WGS) entry which is preliminary data.</text>
</comment>
<reference evidence="1 2" key="1">
    <citation type="submission" date="2022-01" db="EMBL/GenBank/DDBJ databases">
        <authorList>
            <person name="Xiong W."/>
            <person name="Schranz E."/>
        </authorList>
    </citation>
    <scope>NUCLEOTIDE SEQUENCE [LARGE SCALE GENOMIC DNA]</scope>
</reference>
<dbReference type="Proteomes" id="UP001157418">
    <property type="component" value="Unassembled WGS sequence"/>
</dbReference>
<dbReference type="EMBL" id="CAKMRJ010005745">
    <property type="protein sequence ID" value="CAH1453029.1"/>
    <property type="molecule type" value="Genomic_DNA"/>
</dbReference>
<evidence type="ECO:0000313" key="2">
    <source>
        <dbReference type="Proteomes" id="UP001157418"/>
    </source>
</evidence>
<sequence>MCVYESEIHHRLFPPLYLLRLLNFHPPPQVDYVLGDNPRRAAALGFCKRCRRRRRERNLRKEKRFLWLHLRRLRRVTYGVYVSAQRSEEEARRCKP</sequence>